<dbReference type="Pfam" id="PF00501">
    <property type="entry name" value="AMP-binding"/>
    <property type="match status" value="1"/>
</dbReference>
<dbReference type="PANTHER" id="PTHR43767">
    <property type="entry name" value="LONG-CHAIN-FATTY-ACID--COA LIGASE"/>
    <property type="match status" value="1"/>
</dbReference>
<dbReference type="Proteomes" id="UP000681075">
    <property type="component" value="Unassembled WGS sequence"/>
</dbReference>
<evidence type="ECO:0000256" key="4">
    <source>
        <dbReference type="ARBA" id="ARBA00066616"/>
    </source>
</evidence>
<dbReference type="PANTHER" id="PTHR43767:SF11">
    <property type="entry name" value="MEDIUM-CHAIN-FATTY-ACID--COA LIGASE"/>
    <property type="match status" value="1"/>
</dbReference>
<feature type="domain" description="AMP-binding enzyme C-terminal" evidence="7">
    <location>
        <begin position="444"/>
        <end position="518"/>
    </location>
</feature>
<dbReference type="InterPro" id="IPR050237">
    <property type="entry name" value="ATP-dep_AMP-bd_enzyme"/>
</dbReference>
<gene>
    <name evidence="8" type="ORF">TMPK1_21070</name>
</gene>
<keyword evidence="9" id="KW-1185">Reference proteome</keyword>
<dbReference type="GO" id="GO:0016877">
    <property type="term" value="F:ligase activity, forming carbon-sulfur bonds"/>
    <property type="evidence" value="ECO:0007669"/>
    <property type="project" value="UniProtKB-ARBA"/>
</dbReference>
<dbReference type="EMBL" id="BOPV01000001">
    <property type="protein sequence ID" value="GIL39870.1"/>
    <property type="molecule type" value="Genomic_DNA"/>
</dbReference>
<evidence type="ECO:0000259" key="7">
    <source>
        <dbReference type="Pfam" id="PF13193"/>
    </source>
</evidence>
<accession>A0A8S8XFM3</accession>
<reference evidence="8" key="1">
    <citation type="submission" date="2021-02" db="EMBL/GenBank/DDBJ databases">
        <title>Genome sequence of Rhodospirillales sp. strain TMPK1 isolated from soil.</title>
        <authorList>
            <person name="Nakai R."/>
            <person name="Kusada H."/>
            <person name="Tamaki H."/>
        </authorList>
    </citation>
    <scope>NUCLEOTIDE SEQUENCE</scope>
    <source>
        <strain evidence="8">TMPK1</strain>
    </source>
</reference>
<evidence type="ECO:0000313" key="8">
    <source>
        <dbReference type="EMBL" id="GIL39870.1"/>
    </source>
</evidence>
<evidence type="ECO:0000256" key="1">
    <source>
        <dbReference type="ARBA" id="ARBA00006432"/>
    </source>
</evidence>
<dbReference type="InterPro" id="IPR042099">
    <property type="entry name" value="ANL_N_sf"/>
</dbReference>
<dbReference type="CDD" id="cd12119">
    <property type="entry name" value="ttLC_FACS_AlkK_like"/>
    <property type="match status" value="1"/>
</dbReference>
<feature type="domain" description="AMP-dependent synthetase/ligase" evidence="6">
    <location>
        <begin position="24"/>
        <end position="395"/>
    </location>
</feature>
<dbReference type="Gene3D" id="3.40.50.12780">
    <property type="entry name" value="N-terminal domain of ligase-like"/>
    <property type="match status" value="1"/>
</dbReference>
<dbReference type="InterPro" id="IPR045851">
    <property type="entry name" value="AMP-bd_C_sf"/>
</dbReference>
<dbReference type="InterPro" id="IPR025110">
    <property type="entry name" value="AMP-bd_C"/>
</dbReference>
<comment type="catalytic activity">
    <reaction evidence="3">
        <text>3-(methylsulfanyl)propanoate + ATP + CoA = 3-(methylsulfanyl)propanoyl-CoA + AMP + diphosphate</text>
        <dbReference type="Rhea" id="RHEA:43052"/>
        <dbReference type="ChEBI" id="CHEBI:30616"/>
        <dbReference type="ChEBI" id="CHEBI:33019"/>
        <dbReference type="ChEBI" id="CHEBI:49016"/>
        <dbReference type="ChEBI" id="CHEBI:57287"/>
        <dbReference type="ChEBI" id="CHEBI:82815"/>
        <dbReference type="ChEBI" id="CHEBI:456215"/>
        <dbReference type="EC" id="6.2.1.44"/>
    </reaction>
    <physiologicalReaction direction="left-to-right" evidence="3">
        <dbReference type="Rhea" id="RHEA:43053"/>
    </physiologicalReaction>
</comment>
<dbReference type="Pfam" id="PF13193">
    <property type="entry name" value="AMP-binding_C"/>
    <property type="match status" value="1"/>
</dbReference>
<organism evidence="8 9">
    <name type="scientific">Roseiterribacter gracilis</name>
    <dbReference type="NCBI Taxonomy" id="2812848"/>
    <lineage>
        <taxon>Bacteria</taxon>
        <taxon>Pseudomonadati</taxon>
        <taxon>Pseudomonadota</taxon>
        <taxon>Alphaproteobacteria</taxon>
        <taxon>Rhodospirillales</taxon>
        <taxon>Roseiterribacteraceae</taxon>
        <taxon>Roseiterribacter</taxon>
    </lineage>
</organism>
<evidence type="ECO:0000256" key="2">
    <source>
        <dbReference type="ARBA" id="ARBA00022598"/>
    </source>
</evidence>
<name>A0A8S8XFM3_9PROT</name>
<dbReference type="PROSITE" id="PS00455">
    <property type="entry name" value="AMP_BINDING"/>
    <property type="match status" value="1"/>
</dbReference>
<protein>
    <recommendedName>
        <fullName evidence="5">3-methylmercaptopropionyl-CoA ligase</fullName>
        <ecNumber evidence="4">6.2.1.44</ecNumber>
    </recommendedName>
</protein>
<dbReference type="FunFam" id="3.30.300.30:FF:000008">
    <property type="entry name" value="2,3-dihydroxybenzoate-AMP ligase"/>
    <property type="match status" value="1"/>
</dbReference>
<sequence>MEDATLLGLMQDWTLTVDRILDHAARWHGQREIVARTVEGPILRTTYEELHGRARRLSDALLTLGIAPGDRVATLAWNTARHLEAWYAIMGIGAVCHTLNPRLHPEQIGWIANDAGNRLLLADICFAPIVPAIRAACPSIERVVLLTDRANMPALDEALCVEELIAAERGTCRWGGFDENSACGLCYTSGTTGQPKGVLYSHRSNMLHTFVVAQPDALNLSANDVVLPVVPLYHANAWGIAFAAPMMGAKLVLPGPKLDGESLLDLIEREQVTYALGVPTVWQALLQAAVAAPHRLASLQRVLVGGAACSDSIFRAFEAHGIRCIHAWGMTEMSPVGTVCAATPDAQPQQLRKAGRPPFGVDLTLTDDDGAAVARDGEQVGHLKARGPFVARRYFGFDRDATDDDGFFDTGDVATIDAQGFVQITDRAKDLIKSGGEWISSQQLENIAASHPHAARVAVIATPDPKWGERPLLLVQLHAGKESCADDFLALFDGKVAKWWLPDAVQFVDEMPLGATGKIDKKQLRRQFASR</sequence>
<comment type="caution">
    <text evidence="8">The sequence shown here is derived from an EMBL/GenBank/DDBJ whole genome shotgun (WGS) entry which is preliminary data.</text>
</comment>
<comment type="similarity">
    <text evidence="1">Belongs to the ATP-dependent AMP-binding enzyme family.</text>
</comment>
<dbReference type="InterPro" id="IPR000873">
    <property type="entry name" value="AMP-dep_synth/lig_dom"/>
</dbReference>
<evidence type="ECO:0000259" key="6">
    <source>
        <dbReference type="Pfam" id="PF00501"/>
    </source>
</evidence>
<dbReference type="NCBIfam" id="NF004674">
    <property type="entry name" value="PRK06018.1"/>
    <property type="match status" value="1"/>
</dbReference>
<dbReference type="Gene3D" id="3.30.300.30">
    <property type="match status" value="1"/>
</dbReference>
<evidence type="ECO:0000313" key="9">
    <source>
        <dbReference type="Proteomes" id="UP000681075"/>
    </source>
</evidence>
<evidence type="ECO:0000256" key="5">
    <source>
        <dbReference type="ARBA" id="ARBA00067668"/>
    </source>
</evidence>
<dbReference type="NCBIfam" id="NF004837">
    <property type="entry name" value="PRK06187.1"/>
    <property type="match status" value="1"/>
</dbReference>
<dbReference type="EC" id="6.2.1.44" evidence="4"/>
<dbReference type="AlphaFoldDB" id="A0A8S8XFM3"/>
<dbReference type="SUPFAM" id="SSF56801">
    <property type="entry name" value="Acetyl-CoA synthetase-like"/>
    <property type="match status" value="1"/>
</dbReference>
<dbReference type="InterPro" id="IPR020845">
    <property type="entry name" value="AMP-binding_CS"/>
</dbReference>
<dbReference type="RefSeq" id="WP_420242989.1">
    <property type="nucleotide sequence ID" value="NZ_BOPV01000001.1"/>
</dbReference>
<proteinExistence type="inferred from homology"/>
<evidence type="ECO:0000256" key="3">
    <source>
        <dbReference type="ARBA" id="ARBA00051915"/>
    </source>
</evidence>
<keyword evidence="2" id="KW-0436">Ligase</keyword>